<proteinExistence type="predicted"/>
<dbReference type="KEGG" id="dan:6497048"/>
<dbReference type="Proteomes" id="UP000007801">
    <property type="component" value="Unassembled WGS sequence"/>
</dbReference>
<dbReference type="EMBL" id="CH902620">
    <property type="protein sequence ID" value="EDV32074.1"/>
    <property type="molecule type" value="Genomic_DNA"/>
</dbReference>
<dbReference type="SUPFAM" id="SSF57667">
    <property type="entry name" value="beta-beta-alpha zinc fingers"/>
    <property type="match status" value="2"/>
</dbReference>
<dbReference type="FunCoup" id="B3MNG6">
    <property type="interactions" value="15"/>
</dbReference>
<dbReference type="HOGENOM" id="CLU_397525_0_0_1"/>
<dbReference type="GO" id="GO:0007283">
    <property type="term" value="P:spermatogenesis"/>
    <property type="evidence" value="ECO:0007669"/>
    <property type="project" value="EnsemblMetazoa"/>
</dbReference>
<dbReference type="AlphaFoldDB" id="B3MNG6"/>
<keyword evidence="2" id="KW-0677">Repeat</keyword>
<organism evidence="7 8">
    <name type="scientific">Drosophila ananassae</name>
    <name type="common">Fruit fly</name>
    <dbReference type="NCBI Taxonomy" id="7217"/>
    <lineage>
        <taxon>Eukaryota</taxon>
        <taxon>Metazoa</taxon>
        <taxon>Ecdysozoa</taxon>
        <taxon>Arthropoda</taxon>
        <taxon>Hexapoda</taxon>
        <taxon>Insecta</taxon>
        <taxon>Pterygota</taxon>
        <taxon>Neoptera</taxon>
        <taxon>Endopterygota</taxon>
        <taxon>Diptera</taxon>
        <taxon>Brachycera</taxon>
        <taxon>Muscomorpha</taxon>
        <taxon>Ephydroidea</taxon>
        <taxon>Drosophilidae</taxon>
        <taxon>Drosophila</taxon>
        <taxon>Sophophora</taxon>
    </lineage>
</organism>
<feature type="domain" description="C2H2-type" evidence="6">
    <location>
        <begin position="365"/>
        <end position="387"/>
    </location>
</feature>
<accession>B3MNG6</accession>
<evidence type="ECO:0000256" key="2">
    <source>
        <dbReference type="ARBA" id="ARBA00022737"/>
    </source>
</evidence>
<dbReference type="GO" id="GO:0045944">
    <property type="term" value="P:positive regulation of transcription by RNA polymerase II"/>
    <property type="evidence" value="ECO:0007669"/>
    <property type="project" value="TreeGrafter"/>
</dbReference>
<feature type="domain" description="C2H2-type" evidence="6">
    <location>
        <begin position="528"/>
        <end position="550"/>
    </location>
</feature>
<dbReference type="InterPro" id="IPR013087">
    <property type="entry name" value="Znf_C2H2_type"/>
</dbReference>
<evidence type="ECO:0000256" key="4">
    <source>
        <dbReference type="ARBA" id="ARBA00022833"/>
    </source>
</evidence>
<reference evidence="7 8" key="1">
    <citation type="journal article" date="2007" name="Nature">
        <title>Evolution of genes and genomes on the Drosophila phylogeny.</title>
        <authorList>
            <consortium name="Drosophila 12 Genomes Consortium"/>
            <person name="Clark A.G."/>
            <person name="Eisen M.B."/>
            <person name="Smith D.R."/>
            <person name="Bergman C.M."/>
            <person name="Oliver B."/>
            <person name="Markow T.A."/>
            <person name="Kaufman T.C."/>
            <person name="Kellis M."/>
            <person name="Gelbart W."/>
            <person name="Iyer V.N."/>
            <person name="Pollard D.A."/>
            <person name="Sackton T.B."/>
            <person name="Larracuente A.M."/>
            <person name="Singh N.D."/>
            <person name="Abad J.P."/>
            <person name="Abt D.N."/>
            <person name="Adryan B."/>
            <person name="Aguade M."/>
            <person name="Akashi H."/>
            <person name="Anderson W.W."/>
            <person name="Aquadro C.F."/>
            <person name="Ardell D.H."/>
            <person name="Arguello R."/>
            <person name="Artieri C.G."/>
            <person name="Barbash D.A."/>
            <person name="Barker D."/>
            <person name="Barsanti P."/>
            <person name="Batterham P."/>
            <person name="Batzoglou S."/>
            <person name="Begun D."/>
            <person name="Bhutkar A."/>
            <person name="Blanco E."/>
            <person name="Bosak S.A."/>
            <person name="Bradley R.K."/>
            <person name="Brand A.D."/>
            <person name="Brent M.R."/>
            <person name="Brooks A.N."/>
            <person name="Brown R.H."/>
            <person name="Butlin R.K."/>
            <person name="Caggese C."/>
            <person name="Calvi B.R."/>
            <person name="Bernardo de Carvalho A."/>
            <person name="Caspi A."/>
            <person name="Castrezana S."/>
            <person name="Celniker S.E."/>
            <person name="Chang J.L."/>
            <person name="Chapple C."/>
            <person name="Chatterji S."/>
            <person name="Chinwalla A."/>
            <person name="Civetta A."/>
            <person name="Clifton S.W."/>
            <person name="Comeron J.M."/>
            <person name="Costello J.C."/>
            <person name="Coyne J.A."/>
            <person name="Daub J."/>
            <person name="David R.G."/>
            <person name="Delcher A.L."/>
            <person name="Delehaunty K."/>
            <person name="Do C.B."/>
            <person name="Ebling H."/>
            <person name="Edwards K."/>
            <person name="Eickbush T."/>
            <person name="Evans J.D."/>
            <person name="Filipski A."/>
            <person name="Findeiss S."/>
            <person name="Freyhult E."/>
            <person name="Fulton L."/>
            <person name="Fulton R."/>
            <person name="Garcia A.C."/>
            <person name="Gardiner A."/>
            <person name="Garfield D.A."/>
            <person name="Garvin B.E."/>
            <person name="Gibson G."/>
            <person name="Gilbert D."/>
            <person name="Gnerre S."/>
            <person name="Godfrey J."/>
            <person name="Good R."/>
            <person name="Gotea V."/>
            <person name="Gravely B."/>
            <person name="Greenberg A.J."/>
            <person name="Griffiths-Jones S."/>
            <person name="Gross S."/>
            <person name="Guigo R."/>
            <person name="Gustafson E.A."/>
            <person name="Haerty W."/>
            <person name="Hahn M.W."/>
            <person name="Halligan D.L."/>
            <person name="Halpern A.L."/>
            <person name="Halter G.M."/>
            <person name="Han M.V."/>
            <person name="Heger A."/>
            <person name="Hillier L."/>
            <person name="Hinrichs A.S."/>
            <person name="Holmes I."/>
            <person name="Hoskins R.A."/>
            <person name="Hubisz M.J."/>
            <person name="Hultmark D."/>
            <person name="Huntley M.A."/>
            <person name="Jaffe D.B."/>
            <person name="Jagadeeshan S."/>
            <person name="Jeck W.R."/>
            <person name="Johnson J."/>
            <person name="Jones C.D."/>
            <person name="Jordan W.C."/>
            <person name="Karpen G.H."/>
            <person name="Kataoka E."/>
            <person name="Keightley P.D."/>
            <person name="Kheradpour P."/>
            <person name="Kirkness E.F."/>
            <person name="Koerich L.B."/>
            <person name="Kristiansen K."/>
            <person name="Kudrna D."/>
            <person name="Kulathinal R.J."/>
            <person name="Kumar S."/>
            <person name="Kwok R."/>
            <person name="Lander E."/>
            <person name="Langley C.H."/>
            <person name="Lapoint R."/>
            <person name="Lazzaro B.P."/>
            <person name="Lee S.J."/>
            <person name="Levesque L."/>
            <person name="Li R."/>
            <person name="Lin C.F."/>
            <person name="Lin M.F."/>
            <person name="Lindblad-Toh K."/>
            <person name="Llopart A."/>
            <person name="Long M."/>
            <person name="Low L."/>
            <person name="Lozovsky E."/>
            <person name="Lu J."/>
            <person name="Luo M."/>
            <person name="Machado C.A."/>
            <person name="Makalowski W."/>
            <person name="Marzo M."/>
            <person name="Matsuda M."/>
            <person name="Matzkin L."/>
            <person name="McAllister B."/>
            <person name="McBride C.S."/>
            <person name="McKernan B."/>
            <person name="McKernan K."/>
            <person name="Mendez-Lago M."/>
            <person name="Minx P."/>
            <person name="Mollenhauer M.U."/>
            <person name="Montooth K."/>
            <person name="Mount S.M."/>
            <person name="Mu X."/>
            <person name="Myers E."/>
            <person name="Negre B."/>
            <person name="Newfeld S."/>
            <person name="Nielsen R."/>
            <person name="Noor M.A."/>
            <person name="O'Grady P."/>
            <person name="Pachter L."/>
            <person name="Papaceit M."/>
            <person name="Parisi M.J."/>
            <person name="Parisi M."/>
            <person name="Parts L."/>
            <person name="Pedersen J.S."/>
            <person name="Pesole G."/>
            <person name="Phillippy A.M."/>
            <person name="Ponting C.P."/>
            <person name="Pop M."/>
            <person name="Porcelli D."/>
            <person name="Powell J.R."/>
            <person name="Prohaska S."/>
            <person name="Pruitt K."/>
            <person name="Puig M."/>
            <person name="Quesneville H."/>
            <person name="Ram K.R."/>
            <person name="Rand D."/>
            <person name="Rasmussen M.D."/>
            <person name="Reed L.K."/>
            <person name="Reenan R."/>
            <person name="Reily A."/>
            <person name="Remington K.A."/>
            <person name="Rieger T.T."/>
            <person name="Ritchie M.G."/>
            <person name="Robin C."/>
            <person name="Rogers Y.H."/>
            <person name="Rohde C."/>
            <person name="Rozas J."/>
            <person name="Rubenfield M.J."/>
            <person name="Ruiz A."/>
            <person name="Russo S."/>
            <person name="Salzberg S.L."/>
            <person name="Sanchez-Gracia A."/>
            <person name="Saranga D.J."/>
            <person name="Sato H."/>
            <person name="Schaeffer S.W."/>
            <person name="Schatz M.C."/>
            <person name="Schlenke T."/>
            <person name="Schwartz R."/>
            <person name="Segarra C."/>
            <person name="Singh R.S."/>
            <person name="Sirot L."/>
            <person name="Sirota M."/>
            <person name="Sisneros N.B."/>
            <person name="Smith C.D."/>
            <person name="Smith T.F."/>
            <person name="Spieth J."/>
            <person name="Stage D.E."/>
            <person name="Stark A."/>
            <person name="Stephan W."/>
            <person name="Strausberg R.L."/>
            <person name="Strempel S."/>
            <person name="Sturgill D."/>
            <person name="Sutton G."/>
            <person name="Sutton G.G."/>
            <person name="Tao W."/>
            <person name="Teichmann S."/>
            <person name="Tobari Y.N."/>
            <person name="Tomimura Y."/>
            <person name="Tsolas J.M."/>
            <person name="Valente V.L."/>
            <person name="Venter E."/>
            <person name="Venter J.C."/>
            <person name="Vicario S."/>
            <person name="Vieira F.G."/>
            <person name="Vilella A.J."/>
            <person name="Villasante A."/>
            <person name="Walenz B."/>
            <person name="Wang J."/>
            <person name="Wasserman M."/>
            <person name="Watts T."/>
            <person name="Wilson D."/>
            <person name="Wilson R.K."/>
            <person name="Wing R.A."/>
            <person name="Wolfner M.F."/>
            <person name="Wong A."/>
            <person name="Wong G.K."/>
            <person name="Wu C.I."/>
            <person name="Wu G."/>
            <person name="Yamamoto D."/>
            <person name="Yang H.P."/>
            <person name="Yang S.P."/>
            <person name="Yorke J.A."/>
            <person name="Yoshida K."/>
            <person name="Zdobnov E."/>
            <person name="Zhang P."/>
            <person name="Zhang Y."/>
            <person name="Zimin A.V."/>
            <person name="Baldwin J."/>
            <person name="Abdouelleil A."/>
            <person name="Abdulkadir J."/>
            <person name="Abebe A."/>
            <person name="Abera B."/>
            <person name="Abreu J."/>
            <person name="Acer S.C."/>
            <person name="Aftuck L."/>
            <person name="Alexander A."/>
            <person name="An P."/>
            <person name="Anderson E."/>
            <person name="Anderson S."/>
            <person name="Arachi H."/>
            <person name="Azer M."/>
            <person name="Bachantsang P."/>
            <person name="Barry A."/>
            <person name="Bayul T."/>
            <person name="Berlin A."/>
            <person name="Bessette D."/>
            <person name="Bloom T."/>
            <person name="Blye J."/>
            <person name="Boguslavskiy L."/>
            <person name="Bonnet C."/>
            <person name="Boukhgalter B."/>
            <person name="Bourzgui I."/>
            <person name="Brown A."/>
            <person name="Cahill P."/>
            <person name="Channer S."/>
            <person name="Cheshatsang Y."/>
            <person name="Chuda L."/>
            <person name="Citroen M."/>
            <person name="Collymore A."/>
            <person name="Cooke P."/>
            <person name="Costello M."/>
            <person name="D'Aco K."/>
            <person name="Daza R."/>
            <person name="De Haan G."/>
            <person name="DeGray S."/>
            <person name="DeMaso C."/>
            <person name="Dhargay N."/>
            <person name="Dooley K."/>
            <person name="Dooley E."/>
            <person name="Doricent M."/>
            <person name="Dorje P."/>
            <person name="Dorjee K."/>
            <person name="Dupes A."/>
            <person name="Elong R."/>
            <person name="Falk J."/>
            <person name="Farina A."/>
            <person name="Faro S."/>
            <person name="Ferguson D."/>
            <person name="Fisher S."/>
            <person name="Foley C.D."/>
            <person name="Franke A."/>
            <person name="Friedrich D."/>
            <person name="Gadbois L."/>
            <person name="Gearin G."/>
            <person name="Gearin C.R."/>
            <person name="Giannoukos G."/>
            <person name="Goode T."/>
            <person name="Graham J."/>
            <person name="Grandbois E."/>
            <person name="Grewal S."/>
            <person name="Gyaltsen K."/>
            <person name="Hafez N."/>
            <person name="Hagos B."/>
            <person name="Hall J."/>
            <person name="Henson C."/>
            <person name="Hollinger A."/>
            <person name="Honan T."/>
            <person name="Huard M.D."/>
            <person name="Hughes L."/>
            <person name="Hurhula B."/>
            <person name="Husby M.E."/>
            <person name="Kamat A."/>
            <person name="Kanga B."/>
            <person name="Kashin S."/>
            <person name="Khazanovich D."/>
            <person name="Kisner P."/>
            <person name="Lance K."/>
            <person name="Lara M."/>
            <person name="Lee W."/>
            <person name="Lennon N."/>
            <person name="Letendre F."/>
            <person name="LeVine R."/>
            <person name="Lipovsky A."/>
            <person name="Liu X."/>
            <person name="Liu J."/>
            <person name="Liu S."/>
            <person name="Lokyitsang T."/>
            <person name="Lokyitsang Y."/>
            <person name="Lubonja R."/>
            <person name="Lui A."/>
            <person name="MacDonald P."/>
            <person name="Magnisalis V."/>
            <person name="Maru K."/>
            <person name="Matthews C."/>
            <person name="McCusker W."/>
            <person name="McDonough S."/>
            <person name="Mehta T."/>
            <person name="Meldrim J."/>
            <person name="Meneus L."/>
            <person name="Mihai O."/>
            <person name="Mihalev A."/>
            <person name="Mihova T."/>
            <person name="Mittelman R."/>
            <person name="Mlenga V."/>
            <person name="Montmayeur A."/>
            <person name="Mulrain L."/>
            <person name="Navidi A."/>
            <person name="Naylor J."/>
            <person name="Negash T."/>
            <person name="Nguyen T."/>
            <person name="Nguyen N."/>
            <person name="Nicol R."/>
            <person name="Norbu C."/>
            <person name="Norbu N."/>
            <person name="Novod N."/>
            <person name="O'Neill B."/>
            <person name="Osman S."/>
            <person name="Markiewicz E."/>
            <person name="Oyono O.L."/>
            <person name="Patti C."/>
            <person name="Phunkhang P."/>
            <person name="Pierre F."/>
            <person name="Priest M."/>
            <person name="Raghuraman S."/>
            <person name="Rege F."/>
            <person name="Reyes R."/>
            <person name="Rise C."/>
            <person name="Rogov P."/>
            <person name="Ross K."/>
            <person name="Ryan E."/>
            <person name="Settipalli S."/>
            <person name="Shea T."/>
            <person name="Sherpa N."/>
            <person name="Shi L."/>
            <person name="Shih D."/>
            <person name="Sparrow T."/>
            <person name="Spaulding J."/>
            <person name="Stalker J."/>
            <person name="Stange-Thomann N."/>
            <person name="Stavropoulos S."/>
            <person name="Stone C."/>
            <person name="Strader C."/>
            <person name="Tesfaye S."/>
            <person name="Thomson T."/>
            <person name="Thoulutsang Y."/>
            <person name="Thoulutsang D."/>
            <person name="Topham K."/>
            <person name="Topping I."/>
            <person name="Tsamla T."/>
            <person name="Vassiliev H."/>
            <person name="Vo A."/>
            <person name="Wangchuk T."/>
            <person name="Wangdi T."/>
            <person name="Weiand M."/>
            <person name="Wilkinson J."/>
            <person name="Wilson A."/>
            <person name="Yadav S."/>
            <person name="Young G."/>
            <person name="Yu Q."/>
            <person name="Zembek L."/>
            <person name="Zhong D."/>
            <person name="Zimmer A."/>
            <person name="Zwirko Z."/>
            <person name="Jaffe D.B."/>
            <person name="Alvarez P."/>
            <person name="Brockman W."/>
            <person name="Butler J."/>
            <person name="Chin C."/>
            <person name="Gnerre S."/>
            <person name="Grabherr M."/>
            <person name="Kleber M."/>
            <person name="Mauceli E."/>
            <person name="MacCallum I."/>
        </authorList>
    </citation>
    <scope>NUCLEOTIDE SEQUENCE [LARGE SCALE GENOMIC DNA]</scope>
    <source>
        <strain evidence="8">Tucson 14024-0371.13</strain>
    </source>
</reference>
<dbReference type="InParanoid" id="B3MNG6"/>
<dbReference type="FunFam" id="3.30.160.60:FF:000894">
    <property type="entry name" value="Uncharacterized protein, isoform C"/>
    <property type="match status" value="1"/>
</dbReference>
<dbReference type="FunFam" id="3.30.160.60:FF:001268">
    <property type="entry name" value="Uncharacterized protein, isoform C"/>
    <property type="match status" value="1"/>
</dbReference>
<dbReference type="OrthoDB" id="6417347at2759"/>
<dbReference type="GO" id="GO:0003682">
    <property type="term" value="F:chromatin binding"/>
    <property type="evidence" value="ECO:0007669"/>
    <property type="project" value="EnsemblMetazoa"/>
</dbReference>
<dbReference type="PANTHER" id="PTHR24403">
    <property type="entry name" value="ZINC FINGER PROTEIN"/>
    <property type="match status" value="1"/>
</dbReference>
<dbReference type="PANTHER" id="PTHR24403:SF94">
    <property type="entry name" value="KUMGANG"/>
    <property type="match status" value="1"/>
</dbReference>
<keyword evidence="4" id="KW-0862">Zinc</keyword>
<evidence type="ECO:0000256" key="5">
    <source>
        <dbReference type="SAM" id="MobiDB-lite"/>
    </source>
</evidence>
<dbReference type="PhylomeDB" id="B3MNG6"/>
<dbReference type="GO" id="GO:0005634">
    <property type="term" value="C:nucleus"/>
    <property type="evidence" value="ECO:0007669"/>
    <property type="project" value="EnsemblMetazoa"/>
</dbReference>
<protein>
    <recommendedName>
        <fullName evidence="6">C2H2-type domain-containing protein</fullName>
    </recommendedName>
</protein>
<evidence type="ECO:0000256" key="1">
    <source>
        <dbReference type="ARBA" id="ARBA00022723"/>
    </source>
</evidence>
<feature type="region of interest" description="Disordered" evidence="5">
    <location>
        <begin position="272"/>
        <end position="301"/>
    </location>
</feature>
<dbReference type="GO" id="GO:0008270">
    <property type="term" value="F:zinc ion binding"/>
    <property type="evidence" value="ECO:0007669"/>
    <property type="project" value="UniProtKB-KW"/>
</dbReference>
<dbReference type="InterPro" id="IPR036236">
    <property type="entry name" value="Znf_C2H2_sf"/>
</dbReference>
<dbReference type="InterPro" id="IPR050688">
    <property type="entry name" value="Zinc_finger/UBP_domain"/>
</dbReference>
<feature type="domain" description="C2H2-type" evidence="6">
    <location>
        <begin position="441"/>
        <end position="461"/>
    </location>
</feature>
<feature type="domain" description="C2H2-type" evidence="6">
    <location>
        <begin position="310"/>
        <end position="332"/>
    </location>
</feature>
<dbReference type="Gene3D" id="3.30.160.60">
    <property type="entry name" value="Classic Zinc Finger"/>
    <property type="match status" value="3"/>
</dbReference>
<dbReference type="OMA" id="YAKYNQY"/>
<keyword evidence="3" id="KW-0863">Zinc-finger</keyword>
<evidence type="ECO:0000259" key="6">
    <source>
        <dbReference type="SMART" id="SM00355"/>
    </source>
</evidence>
<evidence type="ECO:0000256" key="3">
    <source>
        <dbReference type="ARBA" id="ARBA00022771"/>
    </source>
</evidence>
<feature type="domain" description="C2H2-type" evidence="6">
    <location>
        <begin position="337"/>
        <end position="359"/>
    </location>
</feature>
<feature type="compositionally biased region" description="Basic and acidic residues" evidence="5">
    <location>
        <begin position="181"/>
        <end position="192"/>
    </location>
</feature>
<feature type="domain" description="C2H2-type" evidence="6">
    <location>
        <begin position="137"/>
        <end position="160"/>
    </location>
</feature>
<dbReference type="eggNOG" id="KOG1721">
    <property type="taxonomic scope" value="Eukaryota"/>
</dbReference>
<dbReference type="SMART" id="SM00355">
    <property type="entry name" value="ZnF_C2H2"/>
    <property type="match status" value="8"/>
</dbReference>
<keyword evidence="8" id="KW-1185">Reference proteome</keyword>
<evidence type="ECO:0000313" key="7">
    <source>
        <dbReference type="EMBL" id="EDV32074.1"/>
    </source>
</evidence>
<sequence>MDFPSMVERSGDHLVIRSLVSGAPVYQTPLGSGEGLQPLMEADILERQLDQFKMGSLIMPSLAMSSVPLPASQAALGKESLDSTTLSEGNSVTNEEDLPQCKIRRNYSCNQCAFFTQNPRSHLSHLRDVHGERIVINECKLCLYASRHFQKLVRHMKMVHGCSDDGGTPGSSGQMKGKRNLSREARKRRLEESIEVPSASAPSLDPNLVKMLQNGPSLEQLKAELQQQEQLLLSNVQAYNRQQEVQQLQQIVESHDNIFSMAFEYQLKLMPPKQQGTTGKMDGNSSSDSEEPPQSPTTEVLELPPGVEQFQCHKCSYSTPIRARFKKHVKYHSMPLIKCSSCDFHTPYKWNLDRHTKNHGAHGHFKCSVCDFSTDIKQSLTIHELNHHVPTVGHQMAARRRAPEEQEDQVDQANIARKTEMEKVPPTVIALDSPLPEMSGLNCTYCQQRLANSVDLFKHLQTCSPAGKVQSQNLAALGGDNEMTEEELPSGTSDLSYCGVETAPGYGEVTDQFLPDDADDMTPLKKVFKCPHCTFWAATASRFHVHIVGHLNRKPFECSLCAYRSNWRWDITKHIRLKAIRDKSHNQAQVLMNDETGRRNYAKYNQYLTLMKVNVDQLGDAKAMRTGDMIVVPPEKLEGQIGGPTETMEKEDNATATSSQVLPEILESGSRSVALDLSKPKEDPLMELKMDCEESSTEDVHMEIVQEKITDLEEPGSPANCLAENMDSPLDLCQPSTTIDSEMSLDLSLESE</sequence>
<name>B3MNG6_DROAN</name>
<feature type="region of interest" description="Disordered" evidence="5">
    <location>
        <begin position="164"/>
        <end position="207"/>
    </location>
</feature>
<keyword evidence="1" id="KW-0479">Metal-binding</keyword>
<feature type="domain" description="C2H2-type" evidence="6">
    <location>
        <begin position="556"/>
        <end position="576"/>
    </location>
</feature>
<evidence type="ECO:0000313" key="8">
    <source>
        <dbReference type="Proteomes" id="UP000007801"/>
    </source>
</evidence>
<feature type="domain" description="C2H2-type" evidence="6">
    <location>
        <begin position="107"/>
        <end position="130"/>
    </location>
</feature>
<gene>
    <name evidence="7" type="primary">Dana\GF14220</name>
    <name evidence="7" type="synonym">dana_GLEANR_14981</name>
    <name evidence="7" type="ORF">GF14220</name>
</gene>
<dbReference type="GeneID" id="6497048"/>